<feature type="compositionally biased region" description="Polar residues" evidence="1">
    <location>
        <begin position="1"/>
        <end position="20"/>
    </location>
</feature>
<sequence>MSQPTESITEPTQMNDVTSTRMKHSTSLKHNSRDRFWIACAVAFIVVMVIELGFFNLGHWRTQSAEPVEIGTAQFGSGLEYQGNCEYKITDPDSATITVPVHQRGTTDAPVQVKSVKLVATPDGKNLLPSQRNHFSNAVISVNDAVSAHPDQTWIQSTSSDGGWGDPRNTLEYNTNPDTQYLLFGKKREAYQSTAVRVTFQNAKGYNIIFDHLEVNPHIPLKVNPFRLLVEVLIAAFFVVFRPSSRIWRSCAASTSVRQRICTIVYIVAWSALLILIAYATRRVYYGFNSSHAHWEDTEQYQRLADALIHGRTWLDLPVDPTLETMSNPYSADDRYGLIGTGSHQYFWDHAYYEGHYYSYFGVIPALLTFIPYQLLTGRWMPTWAAIGIFSALAIAFGTLLLRRLARDYFPSATLGSVWLAVIAFNIGTNLFVYAHSTSFYGVPMTCSIALVLMGLWFWQISKRSDGTVSVLWIALGSLCMVLNLGSRPQFMIACFLAFPMFWDQIAKRRTLFSRKGFAATIWAIVPFIVVTVPLLIYNHLRFGKYFDFGANYNLTSFDMTTRKSSFYILFSEVFNQLFQPTGTTAAFPFVTTVDTAISSPQEGSIGGFFAIYPLAIFALLFIALRKQLRVHKVWSMTVMMMVFTLIIVIFDCYKCGTSMRYYGDFGYLLMLAAALVIFACDVSFRADASGYYEIRGGALGMSASGQHVRANQTTAFHILQITLVALVFLTIVINMFGMFANGRICNWKILCPDLYATVRSWFIGLTA</sequence>
<feature type="transmembrane region" description="Helical" evidence="2">
    <location>
        <begin position="357"/>
        <end position="375"/>
    </location>
</feature>
<feature type="transmembrane region" description="Helical" evidence="2">
    <location>
        <begin position="519"/>
        <end position="538"/>
    </location>
</feature>
<dbReference type="GO" id="GO:0016740">
    <property type="term" value="F:transferase activity"/>
    <property type="evidence" value="ECO:0007669"/>
    <property type="project" value="UniProtKB-KW"/>
</dbReference>
<evidence type="ECO:0000256" key="1">
    <source>
        <dbReference type="SAM" id="MobiDB-lite"/>
    </source>
</evidence>
<evidence type="ECO:0000313" key="3">
    <source>
        <dbReference type="EMBL" id="RYM92747.1"/>
    </source>
</evidence>
<evidence type="ECO:0000256" key="2">
    <source>
        <dbReference type="SAM" id="Phobius"/>
    </source>
</evidence>
<keyword evidence="2" id="KW-1133">Transmembrane helix</keyword>
<feature type="transmembrane region" description="Helical" evidence="2">
    <location>
        <begin position="471"/>
        <end position="499"/>
    </location>
</feature>
<keyword evidence="3" id="KW-0808">Transferase</keyword>
<feature type="transmembrane region" description="Helical" evidence="2">
    <location>
        <begin position="606"/>
        <end position="625"/>
    </location>
</feature>
<organism evidence="3 4">
    <name type="scientific">Bifidobacterium animalis subsp. lactis</name>
    <name type="common">Bifidobacterium lactis</name>
    <dbReference type="NCBI Taxonomy" id="302911"/>
    <lineage>
        <taxon>Bacteria</taxon>
        <taxon>Bacillati</taxon>
        <taxon>Actinomycetota</taxon>
        <taxon>Actinomycetes</taxon>
        <taxon>Bifidobacteriales</taxon>
        <taxon>Bifidobacteriaceae</taxon>
        <taxon>Bifidobacterium</taxon>
    </lineage>
</organism>
<feature type="transmembrane region" description="Helical" evidence="2">
    <location>
        <begin position="381"/>
        <end position="402"/>
    </location>
</feature>
<feature type="transmembrane region" description="Helical" evidence="2">
    <location>
        <begin position="414"/>
        <end position="434"/>
    </location>
</feature>
<protein>
    <submittedName>
        <fullName evidence="3">PMT family glycosyltransferase</fullName>
    </submittedName>
</protein>
<reference evidence="3 4" key="1">
    <citation type="journal article" date="2019" name="Appl. Environ. Microbiol.">
        <title>Dissecting the evolutionary development of the Bifidobacterium animalis species through comparative genomics analyses.</title>
        <authorList>
            <person name="Lugli G.A."/>
            <person name="Mancino W."/>
            <person name="Milani C."/>
            <person name="Duranti S."/>
            <person name="Mancabelli L."/>
            <person name="Napoli S."/>
            <person name="Mangifesta M."/>
            <person name="Viappiani A."/>
            <person name="Anzalone R."/>
            <person name="Longhi G."/>
            <person name="van Sinderen D."/>
            <person name="Ventura M."/>
            <person name="Turroni F."/>
        </authorList>
    </citation>
    <scope>NUCLEOTIDE SEQUENCE [LARGE SCALE GENOMIC DNA]</scope>
    <source>
        <strain evidence="3 4">2011B</strain>
    </source>
</reference>
<gene>
    <name evidence="3" type="ORF">PG2011B_1520</name>
</gene>
<keyword evidence="2" id="KW-0812">Transmembrane</keyword>
<proteinExistence type="predicted"/>
<keyword evidence="2" id="KW-0472">Membrane</keyword>
<dbReference type="AlphaFoldDB" id="A0A8B3RFR4"/>
<feature type="region of interest" description="Disordered" evidence="1">
    <location>
        <begin position="1"/>
        <end position="22"/>
    </location>
</feature>
<dbReference type="Proteomes" id="UP000293613">
    <property type="component" value="Unassembled WGS sequence"/>
</dbReference>
<feature type="transmembrane region" description="Helical" evidence="2">
    <location>
        <begin position="36"/>
        <end position="55"/>
    </location>
</feature>
<accession>A0A8B3RFR4</accession>
<feature type="transmembrane region" description="Helical" evidence="2">
    <location>
        <begin position="666"/>
        <end position="685"/>
    </location>
</feature>
<feature type="transmembrane region" description="Helical" evidence="2">
    <location>
        <begin position="637"/>
        <end position="654"/>
    </location>
</feature>
<dbReference type="EMBL" id="RSCO01000035">
    <property type="protein sequence ID" value="RYM92747.1"/>
    <property type="molecule type" value="Genomic_DNA"/>
</dbReference>
<name>A0A8B3RFR4_BIFAN</name>
<feature type="transmembrane region" description="Helical" evidence="2">
    <location>
        <begin position="264"/>
        <end position="281"/>
    </location>
</feature>
<feature type="transmembrane region" description="Helical" evidence="2">
    <location>
        <begin position="719"/>
        <end position="741"/>
    </location>
</feature>
<evidence type="ECO:0000313" key="4">
    <source>
        <dbReference type="Proteomes" id="UP000293613"/>
    </source>
</evidence>
<comment type="caution">
    <text evidence="3">The sequence shown here is derived from an EMBL/GenBank/DDBJ whole genome shotgun (WGS) entry which is preliminary data.</text>
</comment>
<feature type="transmembrane region" description="Helical" evidence="2">
    <location>
        <begin position="440"/>
        <end position="459"/>
    </location>
</feature>